<dbReference type="Gene3D" id="3.40.50.2000">
    <property type="entry name" value="Glycogen Phosphorylase B"/>
    <property type="match status" value="2"/>
</dbReference>
<feature type="domain" description="Glycosyltransferase subfamily 4-like N-terminal" evidence="1">
    <location>
        <begin position="24"/>
        <end position="173"/>
    </location>
</feature>
<evidence type="ECO:0000313" key="4">
    <source>
        <dbReference type="EMBL" id="CAB4904813.1"/>
    </source>
</evidence>
<dbReference type="InterPro" id="IPR028098">
    <property type="entry name" value="Glyco_trans_4-like_N"/>
</dbReference>
<dbReference type="EMBL" id="CAEZVB010000027">
    <property type="protein sequence ID" value="CAB4620441.1"/>
    <property type="molecule type" value="Genomic_DNA"/>
</dbReference>
<sequence length="369" mass="39618">MGRDGETVVSTRVVLLANNVDELGGAQKVVQVLAAGFASRGYDVTLVGVEPVGERTAHVSASYQVERLLEVSYPKDSGPELDALRVGAVKKLQTILEAGDPGVIISAQVWAMEHALDCDLTDWKTIGQFHSSIEAAVFNKDLARILQAYRDADAFLALTDIDALRFTQSGLNNARAMPNPLAQWPETVANPDSKVITYLGRLSAEKAPMTLVQAWRIVCGQGQLDDWSLNIIGSGPHDVQIEAAIADLPRVRLLAPVSDPYATLQNTGILAVPSLVEGLPLAVMEALASGVPVVASDCSAGVRELLDNGACGILVNRGDAADLARGLCELAQNDQLRAQMAAHGRTHIEAYRLDRVLDQWEKLFADVQR</sequence>
<organism evidence="3">
    <name type="scientific">freshwater metagenome</name>
    <dbReference type="NCBI Taxonomy" id="449393"/>
    <lineage>
        <taxon>unclassified sequences</taxon>
        <taxon>metagenomes</taxon>
        <taxon>ecological metagenomes</taxon>
    </lineage>
</organism>
<dbReference type="PANTHER" id="PTHR12526">
    <property type="entry name" value="GLYCOSYLTRANSFERASE"/>
    <property type="match status" value="1"/>
</dbReference>
<protein>
    <submittedName>
        <fullName evidence="3">Unannotated protein</fullName>
    </submittedName>
</protein>
<gene>
    <name evidence="2" type="ORF">UFOPK1908_00740</name>
    <name evidence="3" type="ORF">UFOPK2282_00130</name>
    <name evidence="4" type="ORF">UFOPK3576_00690</name>
</gene>
<dbReference type="PANTHER" id="PTHR12526:SF630">
    <property type="entry name" value="GLYCOSYLTRANSFERASE"/>
    <property type="match status" value="1"/>
</dbReference>
<dbReference type="Pfam" id="PF13439">
    <property type="entry name" value="Glyco_transf_4"/>
    <property type="match status" value="1"/>
</dbReference>
<name>A0A6J6KYC7_9ZZZZ</name>
<evidence type="ECO:0000259" key="1">
    <source>
        <dbReference type="Pfam" id="PF13439"/>
    </source>
</evidence>
<accession>A0A6J6KYC7</accession>
<dbReference type="EMBL" id="CAEZWR010000009">
    <property type="protein sequence ID" value="CAB4654426.1"/>
    <property type="molecule type" value="Genomic_DNA"/>
</dbReference>
<dbReference type="EMBL" id="CAFBMO010000020">
    <property type="protein sequence ID" value="CAB4904813.1"/>
    <property type="molecule type" value="Genomic_DNA"/>
</dbReference>
<reference evidence="3" key="1">
    <citation type="submission" date="2020-05" db="EMBL/GenBank/DDBJ databases">
        <authorList>
            <person name="Chiriac C."/>
            <person name="Salcher M."/>
            <person name="Ghai R."/>
            <person name="Kavagutti S V."/>
        </authorList>
    </citation>
    <scope>NUCLEOTIDE SEQUENCE</scope>
</reference>
<dbReference type="Pfam" id="PF13692">
    <property type="entry name" value="Glyco_trans_1_4"/>
    <property type="match status" value="1"/>
</dbReference>
<evidence type="ECO:0000313" key="2">
    <source>
        <dbReference type="EMBL" id="CAB4620441.1"/>
    </source>
</evidence>
<proteinExistence type="predicted"/>
<dbReference type="SUPFAM" id="SSF53756">
    <property type="entry name" value="UDP-Glycosyltransferase/glycogen phosphorylase"/>
    <property type="match status" value="1"/>
</dbReference>
<evidence type="ECO:0000313" key="3">
    <source>
        <dbReference type="EMBL" id="CAB4654426.1"/>
    </source>
</evidence>
<dbReference type="AlphaFoldDB" id="A0A6J6KYC7"/>